<gene>
    <name evidence="1" type="ORF">PHMEG_00040598</name>
</gene>
<evidence type="ECO:0000313" key="1">
    <source>
        <dbReference type="EMBL" id="OWY91001.1"/>
    </source>
</evidence>
<keyword evidence="2" id="KW-1185">Reference proteome</keyword>
<name>A0A225UDH1_9STRA</name>
<organism evidence="1 2">
    <name type="scientific">Phytophthora megakarya</name>
    <dbReference type="NCBI Taxonomy" id="4795"/>
    <lineage>
        <taxon>Eukaryota</taxon>
        <taxon>Sar</taxon>
        <taxon>Stramenopiles</taxon>
        <taxon>Oomycota</taxon>
        <taxon>Peronosporomycetes</taxon>
        <taxon>Peronosporales</taxon>
        <taxon>Peronosporaceae</taxon>
        <taxon>Phytophthora</taxon>
    </lineage>
</organism>
<proteinExistence type="predicted"/>
<evidence type="ECO:0000313" key="2">
    <source>
        <dbReference type="Proteomes" id="UP000198211"/>
    </source>
</evidence>
<protein>
    <submittedName>
        <fullName evidence="1">Uncharacterized protein</fullName>
    </submittedName>
</protein>
<dbReference type="Pfam" id="PF04827">
    <property type="entry name" value="Plant_tran"/>
    <property type="match status" value="2"/>
</dbReference>
<dbReference type="PANTHER" id="PTHR47150:SF5">
    <property type="entry name" value="OS07G0546750 PROTEIN"/>
    <property type="match status" value="1"/>
</dbReference>
<reference evidence="2" key="1">
    <citation type="submission" date="2017-03" db="EMBL/GenBank/DDBJ databases">
        <title>Phytopthora megakarya and P. palmivora, two closely related causual agents of cacao black pod achieved similar genome size and gene model numbers by different mechanisms.</title>
        <authorList>
            <person name="Ali S."/>
            <person name="Shao J."/>
            <person name="Larry D.J."/>
            <person name="Kronmiller B."/>
            <person name="Shen D."/>
            <person name="Strem M.D."/>
            <person name="Melnick R.L."/>
            <person name="Guiltinan M.J."/>
            <person name="Tyler B.M."/>
            <person name="Meinhardt L.W."/>
            <person name="Bailey B.A."/>
        </authorList>
    </citation>
    <scope>NUCLEOTIDE SEQUENCE [LARGE SCALE GENOMIC DNA]</scope>
    <source>
        <strain evidence="2">zdho120</strain>
    </source>
</reference>
<dbReference type="AlphaFoldDB" id="A0A225UDH1"/>
<dbReference type="Proteomes" id="UP000198211">
    <property type="component" value="Unassembled WGS sequence"/>
</dbReference>
<comment type="caution">
    <text evidence="1">The sequence shown here is derived from an EMBL/GenBank/DDBJ whole genome shotgun (WGS) entry which is preliminary data.</text>
</comment>
<dbReference type="EMBL" id="NBNE01021322">
    <property type="protein sequence ID" value="OWY91001.1"/>
    <property type="molecule type" value="Genomic_DNA"/>
</dbReference>
<sequence>MHIEWKNCPASLAGQYKGKEKKPTVVLEAWADSRLWIWHCHFGSPGSLNDNSPTEDDMQRLLDDNSRWGVVGMLGLVDCMHIEWKNCPASLAGQYKGKEKKPTVVLEAWADSRLWIWHCHFGSPGSLNDINILDQSPIFDNLLRGKAPRVEYTLNGNKYYMAYFLADGIYPDWPVFLKTISDPAVLRIFLSQNPSWTTTHLLLGTELQVNCELLRLPLLFPRII</sequence>
<dbReference type="InterPro" id="IPR006912">
    <property type="entry name" value="Harbinger_derived_prot"/>
</dbReference>
<dbReference type="STRING" id="4795.A0A225UDH1"/>
<accession>A0A225UDH1</accession>
<dbReference type="PANTHER" id="PTHR47150">
    <property type="entry name" value="OS12G0169200 PROTEIN"/>
    <property type="match status" value="1"/>
</dbReference>
<dbReference type="OrthoDB" id="119179at2759"/>